<gene>
    <name evidence="1" type="ORF">D1Z90_19365</name>
</gene>
<sequence>MKAEDTLWHQAGLDTCLLSELEALTQERLNDEVYWLPVRHHSPSCALMVQQAILTQRPEQVFIEAPVQYQDLLAELLDQGTKPPIAFYSSFSDTDNEFALAGITTPSEEIVAAMGSWMPLLEYSPEYVAIKTASQVGAKIVFIDLPAHISAFSVEREGEQQDKAALEQQQILNSRFFKMLTQAGHYHHWHECWDGLFESELLKRTEIHQFDAYRAKMAAFSAAVRLTTKLDQQTLVREGFMWQQIKDHWLPNATRKPMVVCGGLHMFMAKKKAEEHTRNAFGFGKEYHTIVPFSYERLSQHSGYKAGNRAPYFYQGLWQALIGNRTESENLYQQVQYLIDYARKKGEPLTASDAIASVQHAMMLGQLRHRESPILDDIVDAIFSCCCKGDPDREGQHLQRVLFEALTGNQQGKVSVAVEQLPLVKAFHLELALHNMDSKGEDREYEQHLKLDIRQPEQRAIAIFLRRLTYLKVPFAESISQQGNERLFQEQWSYCLTPGTQERLIELSQYGDTLEAVVTHQLQHLFSTSAAITDISEGLLIALDMALPQMVSQAHSLCQQALVNEHRFASLTQSFTNLLLCRQRLVLVDFSVESLVPLLQRCFSYANHALLTISNAPADEEDAIVQGLLQMCQVYLSDELAELDRDNFIQYLHQVADASTVPFLKGCFYGALMELKQRSTDDLAQEICRYQYTAPELMIECSLFIEGVVSLSHTSILLGAKEIVASIDVLLSQAEPPVFEQMVVHFRAAFERLSQLQRVRIADAVAQHYGLSEAEQLNLNIPLAAIHQLADLDNQVAEIMHSWFEFLEEEQ</sequence>
<dbReference type="AlphaFoldDB" id="A0A418Y9N6"/>
<protein>
    <recommendedName>
        <fullName evidence="3">4-aminobutyrate aminotransferase</fullName>
    </recommendedName>
</protein>
<dbReference type="RefSeq" id="WP_119912444.1">
    <property type="nucleotide sequence ID" value="NZ_QZCH01000044.1"/>
</dbReference>
<accession>A0A418Y9N6</accession>
<evidence type="ECO:0008006" key="3">
    <source>
        <dbReference type="Google" id="ProtNLM"/>
    </source>
</evidence>
<organism evidence="1 2">
    <name type="scientific">Motilimonas pumila</name>
    <dbReference type="NCBI Taxonomy" id="2303987"/>
    <lineage>
        <taxon>Bacteria</taxon>
        <taxon>Pseudomonadati</taxon>
        <taxon>Pseudomonadota</taxon>
        <taxon>Gammaproteobacteria</taxon>
        <taxon>Alteromonadales</taxon>
        <taxon>Alteromonadales genera incertae sedis</taxon>
        <taxon>Motilimonas</taxon>
    </lineage>
</organism>
<name>A0A418Y9N6_9GAMM</name>
<dbReference type="Pfam" id="PF18934">
    <property type="entry name" value="DUF5682"/>
    <property type="match status" value="1"/>
</dbReference>
<keyword evidence="2" id="KW-1185">Reference proteome</keyword>
<reference evidence="1 2" key="2">
    <citation type="submission" date="2019-01" db="EMBL/GenBank/DDBJ databases">
        <title>Motilimonas pumilus sp. nov., isolated from the gut of sea cucumber (Apostichopus japonicus).</title>
        <authorList>
            <person name="Wang F.-Q."/>
            <person name="Ren L.-H."/>
            <person name="Lin Y.-W."/>
            <person name="Sun G.-H."/>
            <person name="Du Z.-J."/>
            <person name="Zhao J.-X."/>
            <person name="Liu X.-J."/>
            <person name="Liu L.-J."/>
        </authorList>
    </citation>
    <scope>NUCLEOTIDE SEQUENCE [LARGE SCALE GENOMIC DNA]</scope>
    <source>
        <strain evidence="1 2">PLHSC7-2</strain>
    </source>
</reference>
<evidence type="ECO:0000313" key="2">
    <source>
        <dbReference type="Proteomes" id="UP000283255"/>
    </source>
</evidence>
<dbReference type="InterPro" id="IPR043737">
    <property type="entry name" value="DUF5682"/>
</dbReference>
<dbReference type="OrthoDB" id="9768066at2"/>
<reference evidence="1 2" key="1">
    <citation type="submission" date="2018-09" db="EMBL/GenBank/DDBJ databases">
        <authorList>
            <person name="Wang F."/>
        </authorList>
    </citation>
    <scope>NUCLEOTIDE SEQUENCE [LARGE SCALE GENOMIC DNA]</scope>
    <source>
        <strain evidence="1 2">PLHSC7-2</strain>
    </source>
</reference>
<dbReference type="EMBL" id="QZCH01000044">
    <property type="protein sequence ID" value="RJG37987.1"/>
    <property type="molecule type" value="Genomic_DNA"/>
</dbReference>
<evidence type="ECO:0000313" key="1">
    <source>
        <dbReference type="EMBL" id="RJG37987.1"/>
    </source>
</evidence>
<dbReference type="Proteomes" id="UP000283255">
    <property type="component" value="Unassembled WGS sequence"/>
</dbReference>
<proteinExistence type="predicted"/>
<comment type="caution">
    <text evidence="1">The sequence shown here is derived from an EMBL/GenBank/DDBJ whole genome shotgun (WGS) entry which is preliminary data.</text>
</comment>